<dbReference type="Proteomes" id="UP000823388">
    <property type="component" value="Chromosome 9K"/>
</dbReference>
<name>A0A8T0NE97_PANVG</name>
<keyword evidence="3" id="KW-1185">Reference proteome</keyword>
<feature type="compositionally biased region" description="Basic and acidic residues" evidence="1">
    <location>
        <begin position="46"/>
        <end position="57"/>
    </location>
</feature>
<gene>
    <name evidence="2" type="ORF">PVAP13_9KG418288</name>
</gene>
<dbReference type="EMBL" id="CM029053">
    <property type="protein sequence ID" value="KAG2545234.1"/>
    <property type="molecule type" value="Genomic_DNA"/>
</dbReference>
<evidence type="ECO:0000313" key="2">
    <source>
        <dbReference type="EMBL" id="KAG2545234.1"/>
    </source>
</evidence>
<evidence type="ECO:0000256" key="1">
    <source>
        <dbReference type="SAM" id="MobiDB-lite"/>
    </source>
</evidence>
<dbReference type="AlphaFoldDB" id="A0A8T0NE97"/>
<proteinExistence type="predicted"/>
<organism evidence="2 3">
    <name type="scientific">Panicum virgatum</name>
    <name type="common">Blackwell switchgrass</name>
    <dbReference type="NCBI Taxonomy" id="38727"/>
    <lineage>
        <taxon>Eukaryota</taxon>
        <taxon>Viridiplantae</taxon>
        <taxon>Streptophyta</taxon>
        <taxon>Embryophyta</taxon>
        <taxon>Tracheophyta</taxon>
        <taxon>Spermatophyta</taxon>
        <taxon>Magnoliopsida</taxon>
        <taxon>Liliopsida</taxon>
        <taxon>Poales</taxon>
        <taxon>Poaceae</taxon>
        <taxon>PACMAD clade</taxon>
        <taxon>Panicoideae</taxon>
        <taxon>Panicodae</taxon>
        <taxon>Paniceae</taxon>
        <taxon>Panicinae</taxon>
        <taxon>Panicum</taxon>
        <taxon>Panicum sect. Hiantes</taxon>
    </lineage>
</organism>
<evidence type="ECO:0000313" key="3">
    <source>
        <dbReference type="Proteomes" id="UP000823388"/>
    </source>
</evidence>
<comment type="caution">
    <text evidence="2">The sequence shown here is derived from an EMBL/GenBank/DDBJ whole genome shotgun (WGS) entry which is preliminary data.</text>
</comment>
<sequence length="111" mass="11902">MCSLTFDAAPLLLPTPPLTAVTDVLLTSAASPVLSRPVPSVQEQKSMARLEEEEHQQKQRWAQPKLIGEQVLEIALATEARGVVFSLSPSSQTYDISDSCTAVAAATTRHA</sequence>
<protein>
    <submittedName>
        <fullName evidence="2">Uncharacterized protein</fullName>
    </submittedName>
</protein>
<feature type="region of interest" description="Disordered" evidence="1">
    <location>
        <begin position="32"/>
        <end position="58"/>
    </location>
</feature>
<accession>A0A8T0NE97</accession>
<reference evidence="2" key="1">
    <citation type="submission" date="2020-05" db="EMBL/GenBank/DDBJ databases">
        <title>WGS assembly of Panicum virgatum.</title>
        <authorList>
            <person name="Lovell J.T."/>
            <person name="Jenkins J."/>
            <person name="Shu S."/>
            <person name="Juenger T.E."/>
            <person name="Schmutz J."/>
        </authorList>
    </citation>
    <scope>NUCLEOTIDE SEQUENCE</scope>
    <source>
        <strain evidence="2">AP13</strain>
    </source>
</reference>